<dbReference type="InterPro" id="IPR035094">
    <property type="entry name" value="EgtD"/>
</dbReference>
<gene>
    <name evidence="4" type="primary">egtD</name>
    <name evidence="4" type="ORF">ACFSJT_20120</name>
</gene>
<dbReference type="GO" id="GO:0052706">
    <property type="term" value="F:L-histidine N(alpha)-methyltransferase activity"/>
    <property type="evidence" value="ECO:0007669"/>
    <property type="project" value="UniProtKB-EC"/>
</dbReference>
<accession>A0ABW5B252</accession>
<dbReference type="EC" id="2.1.1.44" evidence="4"/>
<reference evidence="5" key="1">
    <citation type="journal article" date="2019" name="Int. J. Syst. Evol. Microbiol.">
        <title>The Global Catalogue of Microorganisms (GCM) 10K type strain sequencing project: providing services to taxonomists for standard genome sequencing and annotation.</title>
        <authorList>
            <consortium name="The Broad Institute Genomics Platform"/>
            <consortium name="The Broad Institute Genome Sequencing Center for Infectious Disease"/>
            <person name="Wu L."/>
            <person name="Ma J."/>
        </authorList>
    </citation>
    <scope>NUCLEOTIDE SEQUENCE [LARGE SCALE GENOMIC DNA]</scope>
    <source>
        <strain evidence="5">DT92</strain>
    </source>
</reference>
<comment type="caution">
    <text evidence="4">The sequence shown here is derived from an EMBL/GenBank/DDBJ whole genome shotgun (WGS) entry which is preliminary data.</text>
</comment>
<keyword evidence="2 4" id="KW-0808">Transferase</keyword>
<dbReference type="InterPro" id="IPR017804">
    <property type="entry name" value="MeTrfase_EgtD-like"/>
</dbReference>
<keyword evidence="5" id="KW-1185">Reference proteome</keyword>
<dbReference type="PANTHER" id="PTHR43397">
    <property type="entry name" value="ERGOTHIONEINE BIOSYNTHESIS PROTEIN 1"/>
    <property type="match status" value="1"/>
</dbReference>
<sequence>MNCKEDQKVLISTFEKEVCEGLSAFPKYLSSKYFYDEVGDVLFQKIMELPEYYLTRTEYEIFKTNTSDIVKSFDTDKEGFDLIELGAGDGKKTKILLQELQENDYDFTYMPIDISQNAIDGLVKGLDREMPGVSVQGQIGEYFEVLDRLKHMSDRKKVIMVLGSNIGNLLHPRAIQFLRKLCNAMHTDDLLFMGFDQKKHPQKVLDAYNDKTGVTAAFNKNVLARINKELNGNFDLDKFMHWETYDPESGTAKSYLVSKEKQTVDIDDLSLQVHFEAWESIHTEISQKYDDDIVKWLSEESGLNILRSFTDKNEDYKNYLITKTK</sequence>
<dbReference type="GO" id="GO:0032259">
    <property type="term" value="P:methylation"/>
    <property type="evidence" value="ECO:0007669"/>
    <property type="project" value="UniProtKB-KW"/>
</dbReference>
<dbReference type="InterPro" id="IPR019257">
    <property type="entry name" value="MeTrfase_dom"/>
</dbReference>
<dbReference type="PIRSF" id="PIRSF018005">
    <property type="entry name" value="UCP018005"/>
    <property type="match status" value="1"/>
</dbReference>
<evidence type="ECO:0000256" key="1">
    <source>
        <dbReference type="ARBA" id="ARBA00022603"/>
    </source>
</evidence>
<dbReference type="Pfam" id="PF10017">
    <property type="entry name" value="Methyltransf_33"/>
    <property type="match status" value="1"/>
</dbReference>
<evidence type="ECO:0000259" key="3">
    <source>
        <dbReference type="Pfam" id="PF10017"/>
    </source>
</evidence>
<dbReference type="InterPro" id="IPR051128">
    <property type="entry name" value="EgtD_Methyltrsf_superfamily"/>
</dbReference>
<name>A0ABW5B252_9FLAO</name>
<dbReference type="Gene3D" id="3.40.50.150">
    <property type="entry name" value="Vaccinia Virus protein VP39"/>
    <property type="match status" value="1"/>
</dbReference>
<dbReference type="NCBIfam" id="TIGR03438">
    <property type="entry name" value="egtD_ergothio"/>
    <property type="match status" value="1"/>
</dbReference>
<keyword evidence="1 4" id="KW-0489">Methyltransferase</keyword>
<protein>
    <submittedName>
        <fullName evidence="4">L-histidine N(Alpha)-methyltransferase</fullName>
        <ecNumber evidence="4">2.1.1.44</ecNumber>
    </submittedName>
</protein>
<dbReference type="EMBL" id="JBHUHY010000034">
    <property type="protein sequence ID" value="MFD2189118.1"/>
    <property type="molecule type" value="Genomic_DNA"/>
</dbReference>
<feature type="domain" description="Histidine-specific methyltransferase SAM-dependent" evidence="3">
    <location>
        <begin position="14"/>
        <end position="322"/>
    </location>
</feature>
<dbReference type="RefSeq" id="WP_378322155.1">
    <property type="nucleotide sequence ID" value="NZ_JBHUHY010000034.1"/>
</dbReference>
<dbReference type="PANTHER" id="PTHR43397:SF1">
    <property type="entry name" value="ERGOTHIONEINE BIOSYNTHESIS PROTEIN 1"/>
    <property type="match status" value="1"/>
</dbReference>
<organism evidence="4 5">
    <name type="scientific">Aquimarina celericrescens</name>
    <dbReference type="NCBI Taxonomy" id="1964542"/>
    <lineage>
        <taxon>Bacteria</taxon>
        <taxon>Pseudomonadati</taxon>
        <taxon>Bacteroidota</taxon>
        <taxon>Flavobacteriia</taxon>
        <taxon>Flavobacteriales</taxon>
        <taxon>Flavobacteriaceae</taxon>
        <taxon>Aquimarina</taxon>
    </lineage>
</organism>
<dbReference type="InterPro" id="IPR029063">
    <property type="entry name" value="SAM-dependent_MTases_sf"/>
</dbReference>
<evidence type="ECO:0000256" key="2">
    <source>
        <dbReference type="ARBA" id="ARBA00022679"/>
    </source>
</evidence>
<evidence type="ECO:0000313" key="4">
    <source>
        <dbReference type="EMBL" id="MFD2189118.1"/>
    </source>
</evidence>
<proteinExistence type="predicted"/>
<evidence type="ECO:0000313" key="5">
    <source>
        <dbReference type="Proteomes" id="UP001597344"/>
    </source>
</evidence>
<dbReference type="Proteomes" id="UP001597344">
    <property type="component" value="Unassembled WGS sequence"/>
</dbReference>